<dbReference type="PANTHER" id="PTHR46018">
    <property type="entry name" value="ZINC PHOSPHODIESTERASE ELAC PROTEIN 1"/>
    <property type="match status" value="1"/>
</dbReference>
<protein>
    <recommendedName>
        <fullName evidence="1">Metallo-beta-lactamase domain-containing protein</fullName>
    </recommendedName>
</protein>
<sequence>MNDKVIIQFLGSGDAFGSGGRLQTCILISGQTQFLIDCGASSMISINQYKVDPNSISTIFLSHLHGDHAGGIPFFVLDAQLNRKRTQPLTIAGPPGTSDWYPRIMEASFPGSSIVERKFPVTIKELEPGKADTVNGISVTPFPVSHGATLTSLALRIGFQGKLITYSGDTEWTDSLFAAAHEAALFIAEAYFFEKKVRNHMDYMTLKEHWHELNAQRIIFTHMNNDMLDKLRGVDIETASDGKIVEI</sequence>
<reference evidence="2 3" key="1">
    <citation type="journal article" date="2011" name="EMBO J.">
        <title>Structural diversity of bacterial flagellar motors.</title>
        <authorList>
            <person name="Chen S."/>
            <person name="Beeby M."/>
            <person name="Murphy G.E."/>
            <person name="Leadbetter J.R."/>
            <person name="Hendrixson D.R."/>
            <person name="Briegel A."/>
            <person name="Li Z."/>
            <person name="Shi J."/>
            <person name="Tocheva E.I."/>
            <person name="Muller A."/>
            <person name="Dobro M.J."/>
            <person name="Jensen G.J."/>
        </authorList>
    </citation>
    <scope>NUCLEOTIDE SEQUENCE [LARGE SCALE GENOMIC DNA]</scope>
    <source>
        <strain evidence="2 3">DSM 6540</strain>
    </source>
</reference>
<dbReference type="OrthoDB" id="9800940at2"/>
<comment type="caution">
    <text evidence="2">The sequence shown here is derived from an EMBL/GenBank/DDBJ whole genome shotgun (WGS) entry which is preliminary data.</text>
</comment>
<evidence type="ECO:0000313" key="2">
    <source>
        <dbReference type="EMBL" id="EGO64594.1"/>
    </source>
</evidence>
<keyword evidence="3" id="KW-1185">Reference proteome</keyword>
<dbReference type="Gene3D" id="3.60.15.10">
    <property type="entry name" value="Ribonuclease Z/Hydroxyacylglutathione hydrolase-like"/>
    <property type="match status" value="1"/>
</dbReference>
<evidence type="ECO:0000313" key="3">
    <source>
        <dbReference type="Proteomes" id="UP000003240"/>
    </source>
</evidence>
<dbReference type="AlphaFoldDB" id="F7NHB1"/>
<dbReference type="eggNOG" id="COG1234">
    <property type="taxonomic scope" value="Bacteria"/>
</dbReference>
<proteinExistence type="predicted"/>
<dbReference type="Pfam" id="PF23023">
    <property type="entry name" value="Anti-Pycsar_Apyc1"/>
    <property type="match status" value="1"/>
</dbReference>
<name>F7NHB1_9FIRM</name>
<dbReference type="STRING" id="1009370.ALO_07283"/>
<dbReference type="SMART" id="SM00849">
    <property type="entry name" value="Lactamase_B"/>
    <property type="match status" value="1"/>
</dbReference>
<accession>F7NHB1</accession>
<dbReference type="PANTHER" id="PTHR46018:SF7">
    <property type="entry name" value="RIBONUCLEASE Z"/>
    <property type="match status" value="1"/>
</dbReference>
<organism evidence="2 3">
    <name type="scientific">Acetonema longum DSM 6540</name>
    <dbReference type="NCBI Taxonomy" id="1009370"/>
    <lineage>
        <taxon>Bacteria</taxon>
        <taxon>Bacillati</taxon>
        <taxon>Bacillota</taxon>
        <taxon>Negativicutes</taxon>
        <taxon>Acetonemataceae</taxon>
        <taxon>Acetonema</taxon>
    </lineage>
</organism>
<dbReference type="CDD" id="cd07740">
    <property type="entry name" value="metallo-hydrolase-like_MBL-fold"/>
    <property type="match status" value="1"/>
</dbReference>
<dbReference type="SUPFAM" id="SSF56281">
    <property type="entry name" value="Metallo-hydrolase/oxidoreductase"/>
    <property type="match status" value="1"/>
</dbReference>
<gene>
    <name evidence="2" type="ORF">ALO_07283</name>
</gene>
<feature type="domain" description="Metallo-beta-lactamase" evidence="1">
    <location>
        <begin position="22"/>
        <end position="222"/>
    </location>
</feature>
<dbReference type="RefSeq" id="WP_004094164.1">
    <property type="nucleotide sequence ID" value="NZ_AFGF01000053.1"/>
</dbReference>
<dbReference type="InterPro" id="IPR001279">
    <property type="entry name" value="Metallo-B-lactamas"/>
</dbReference>
<dbReference type="Proteomes" id="UP000003240">
    <property type="component" value="Unassembled WGS sequence"/>
</dbReference>
<dbReference type="GO" id="GO:0042781">
    <property type="term" value="F:3'-tRNA processing endoribonuclease activity"/>
    <property type="evidence" value="ECO:0007669"/>
    <property type="project" value="TreeGrafter"/>
</dbReference>
<evidence type="ECO:0000259" key="1">
    <source>
        <dbReference type="SMART" id="SM00849"/>
    </source>
</evidence>
<dbReference type="InterPro" id="IPR036866">
    <property type="entry name" value="RibonucZ/Hydroxyglut_hydro"/>
</dbReference>
<dbReference type="EMBL" id="AFGF01000053">
    <property type="protein sequence ID" value="EGO64594.1"/>
    <property type="molecule type" value="Genomic_DNA"/>
</dbReference>